<evidence type="ECO:0000313" key="1">
    <source>
        <dbReference type="EMBL" id="QDV83525.1"/>
    </source>
</evidence>
<name>A0ABX5XQ90_9BACT</name>
<accession>A0ABX5XQ90</accession>
<reference evidence="1 2" key="1">
    <citation type="submission" date="2019-02" db="EMBL/GenBank/DDBJ databases">
        <title>Deep-cultivation of Planctomycetes and their phenomic and genomic characterization uncovers novel biology.</title>
        <authorList>
            <person name="Wiegand S."/>
            <person name="Jogler M."/>
            <person name="Boedeker C."/>
            <person name="Pinto D."/>
            <person name="Vollmers J."/>
            <person name="Rivas-Marin E."/>
            <person name="Kohn T."/>
            <person name="Peeters S.H."/>
            <person name="Heuer A."/>
            <person name="Rast P."/>
            <person name="Oberbeckmann S."/>
            <person name="Bunk B."/>
            <person name="Jeske O."/>
            <person name="Meyerdierks A."/>
            <person name="Storesund J.E."/>
            <person name="Kallscheuer N."/>
            <person name="Luecker S."/>
            <person name="Lage O.M."/>
            <person name="Pohl T."/>
            <person name="Merkel B.J."/>
            <person name="Hornburger P."/>
            <person name="Mueller R.-W."/>
            <person name="Bruemmer F."/>
            <person name="Labrenz M."/>
            <person name="Spormann A.M."/>
            <person name="Op den Camp H."/>
            <person name="Overmann J."/>
            <person name="Amann R."/>
            <person name="Jetten M.S.M."/>
            <person name="Mascher T."/>
            <person name="Medema M.H."/>
            <person name="Devos D.P."/>
            <person name="Kaster A.-K."/>
            <person name="Ovreas L."/>
            <person name="Rohde M."/>
            <person name="Galperin M.Y."/>
            <person name="Jogler C."/>
        </authorList>
    </citation>
    <scope>NUCLEOTIDE SEQUENCE [LARGE SCALE GENOMIC DNA]</scope>
    <source>
        <strain evidence="1 2">TBK1r</strain>
    </source>
</reference>
<sequence>MPIAGFVCRTDAAGDRRRIARELLAASVEKLSHLPKIKLKFLINCLVELFQSQDRVSADQAAYLRYLTARWSIVTSEPPFSMISRSASDAKLCFRR</sequence>
<keyword evidence="2" id="KW-1185">Reference proteome</keyword>
<evidence type="ECO:0000313" key="2">
    <source>
        <dbReference type="Proteomes" id="UP000318081"/>
    </source>
</evidence>
<gene>
    <name evidence="1" type="ORF">TBK1r_24670</name>
</gene>
<organism evidence="1 2">
    <name type="scientific">Stieleria magnilauensis</name>
    <dbReference type="NCBI Taxonomy" id="2527963"/>
    <lineage>
        <taxon>Bacteria</taxon>
        <taxon>Pseudomonadati</taxon>
        <taxon>Planctomycetota</taxon>
        <taxon>Planctomycetia</taxon>
        <taxon>Pirellulales</taxon>
        <taxon>Pirellulaceae</taxon>
        <taxon>Stieleria</taxon>
    </lineage>
</organism>
<dbReference type="Proteomes" id="UP000318081">
    <property type="component" value="Chromosome"/>
</dbReference>
<dbReference type="EMBL" id="CP036432">
    <property type="protein sequence ID" value="QDV83525.1"/>
    <property type="molecule type" value="Genomic_DNA"/>
</dbReference>
<proteinExistence type="predicted"/>
<protein>
    <submittedName>
        <fullName evidence="1">Uncharacterized protein</fullName>
    </submittedName>
</protein>